<evidence type="ECO:0000313" key="1">
    <source>
        <dbReference type="EMBL" id="ORE18809.1"/>
    </source>
</evidence>
<dbReference type="Proteomes" id="UP000242381">
    <property type="component" value="Unassembled WGS sequence"/>
</dbReference>
<proteinExistence type="predicted"/>
<accession>A0A1X0S3Q2</accession>
<sequence>KSIDDPHSYLLNLLPLTLLTKKARKSVDAWLIRWSSICAILLEIDHLAHSQFPEASNHLGEPFVKHLRYIQ</sequence>
<gene>
    <name evidence="1" type="ORF">BCV71DRAFT_284623</name>
</gene>
<evidence type="ECO:0000313" key="2">
    <source>
        <dbReference type="Proteomes" id="UP000242381"/>
    </source>
</evidence>
<protein>
    <submittedName>
        <fullName evidence="1">Uncharacterized protein</fullName>
    </submittedName>
</protein>
<feature type="non-terminal residue" evidence="1">
    <location>
        <position position="1"/>
    </location>
</feature>
<dbReference type="AlphaFoldDB" id="A0A1X0S3Q2"/>
<name>A0A1X0S3Q2_RHIZD</name>
<organism evidence="1 2">
    <name type="scientific">Rhizopus microsporus</name>
    <dbReference type="NCBI Taxonomy" id="58291"/>
    <lineage>
        <taxon>Eukaryota</taxon>
        <taxon>Fungi</taxon>
        <taxon>Fungi incertae sedis</taxon>
        <taxon>Mucoromycota</taxon>
        <taxon>Mucoromycotina</taxon>
        <taxon>Mucoromycetes</taxon>
        <taxon>Mucorales</taxon>
        <taxon>Mucorineae</taxon>
        <taxon>Rhizopodaceae</taxon>
        <taxon>Rhizopus</taxon>
    </lineage>
</organism>
<reference evidence="1 2" key="1">
    <citation type="journal article" date="2016" name="Proc. Natl. Acad. Sci. U.S.A.">
        <title>Lipid metabolic changes in an early divergent fungus govern the establishment of a mutualistic symbiosis with endobacteria.</title>
        <authorList>
            <person name="Lastovetsky O.A."/>
            <person name="Gaspar M.L."/>
            <person name="Mondo S.J."/>
            <person name="LaButti K.M."/>
            <person name="Sandor L."/>
            <person name="Grigoriev I.V."/>
            <person name="Henry S.A."/>
            <person name="Pawlowska T.E."/>
        </authorList>
    </citation>
    <scope>NUCLEOTIDE SEQUENCE [LARGE SCALE GENOMIC DNA]</scope>
    <source>
        <strain evidence="1 2">ATCC 11559</strain>
    </source>
</reference>
<dbReference type="EMBL" id="KV921322">
    <property type="protein sequence ID" value="ORE18809.1"/>
    <property type="molecule type" value="Genomic_DNA"/>
</dbReference>